<feature type="disulfide bond" evidence="5">
    <location>
        <begin position="274"/>
        <end position="283"/>
    </location>
</feature>
<dbReference type="PROSITE" id="PS01186">
    <property type="entry name" value="EGF_2"/>
    <property type="match status" value="6"/>
</dbReference>
<feature type="domain" description="EGF-like" evidence="7">
    <location>
        <begin position="209"/>
        <end position="245"/>
    </location>
</feature>
<proteinExistence type="predicted"/>
<evidence type="ECO:0000256" key="6">
    <source>
        <dbReference type="SAM" id="SignalP"/>
    </source>
</evidence>
<dbReference type="PROSITE" id="PS50026">
    <property type="entry name" value="EGF_3"/>
    <property type="match status" value="7"/>
</dbReference>
<accession>A0A2G5U3L1</accession>
<keyword evidence="3" id="KW-0677">Repeat</keyword>
<dbReference type="STRING" id="1611254.A0A2G5U3L1"/>
<feature type="domain" description="EGF-like" evidence="7">
    <location>
        <begin position="120"/>
        <end position="156"/>
    </location>
</feature>
<dbReference type="GO" id="GO:0045197">
    <property type="term" value="P:establishment or maintenance of epithelial cell apical/basal polarity"/>
    <property type="evidence" value="ECO:0007669"/>
    <property type="project" value="TreeGrafter"/>
</dbReference>
<keyword evidence="1 5" id="KW-0245">EGF-like domain</keyword>
<evidence type="ECO:0000256" key="3">
    <source>
        <dbReference type="ARBA" id="ARBA00022737"/>
    </source>
</evidence>
<feature type="disulfide bond" evidence="5">
    <location>
        <begin position="146"/>
        <end position="155"/>
    </location>
</feature>
<feature type="domain" description="EGF-like" evidence="7">
    <location>
        <begin position="170"/>
        <end position="206"/>
    </location>
</feature>
<feature type="domain" description="EGF-like" evidence="7">
    <location>
        <begin position="248"/>
        <end position="284"/>
    </location>
</feature>
<feature type="disulfide bond" evidence="5">
    <location>
        <begin position="320"/>
        <end position="329"/>
    </location>
</feature>
<dbReference type="PANTHER" id="PTHR24049:SF22">
    <property type="entry name" value="DROSOPHILA CRUMBS HOMOLOG"/>
    <property type="match status" value="1"/>
</dbReference>
<dbReference type="Pfam" id="PF00008">
    <property type="entry name" value="EGF"/>
    <property type="match status" value="1"/>
</dbReference>
<evidence type="ECO:0000313" key="9">
    <source>
        <dbReference type="Proteomes" id="UP000230233"/>
    </source>
</evidence>
<keyword evidence="2 6" id="KW-0732">Signal</keyword>
<feature type="domain" description="EGF-like" evidence="7">
    <location>
        <begin position="331"/>
        <end position="368"/>
    </location>
</feature>
<dbReference type="PANTHER" id="PTHR24049">
    <property type="entry name" value="CRUMBS FAMILY MEMBER"/>
    <property type="match status" value="1"/>
</dbReference>
<evidence type="ECO:0000313" key="8">
    <source>
        <dbReference type="EMBL" id="PIC34063.1"/>
    </source>
</evidence>
<comment type="caution">
    <text evidence="8">The sequence shown here is derived from an EMBL/GenBank/DDBJ whole genome shotgun (WGS) entry which is preliminary data.</text>
</comment>
<feature type="disulfide bond" evidence="5">
    <location>
        <begin position="66"/>
        <end position="75"/>
    </location>
</feature>
<dbReference type="Gene3D" id="2.10.25.10">
    <property type="entry name" value="Laminin"/>
    <property type="match status" value="5"/>
</dbReference>
<keyword evidence="4 5" id="KW-1015">Disulfide bond</keyword>
<feature type="disulfide bond" evidence="5">
    <location>
        <begin position="358"/>
        <end position="367"/>
    </location>
</feature>
<dbReference type="InterPro" id="IPR000742">
    <property type="entry name" value="EGF"/>
</dbReference>
<evidence type="ECO:0000256" key="2">
    <source>
        <dbReference type="ARBA" id="ARBA00022729"/>
    </source>
</evidence>
<dbReference type="CDD" id="cd00054">
    <property type="entry name" value="EGF_CA"/>
    <property type="match status" value="1"/>
</dbReference>
<feature type="disulfide bond" evidence="5">
    <location>
        <begin position="235"/>
        <end position="244"/>
    </location>
</feature>
<gene>
    <name evidence="8" type="primary">Cni-R05G6.9</name>
    <name evidence="8" type="synonym">Cnig_chr_IV.g13828</name>
    <name evidence="8" type="ORF">B9Z55_013828</name>
</gene>
<sequence>MISSKHLLLISSILVASVQAGRYRRQGLPTLGGLGELNDLLPCNAFTRCNGKGLCLGTAKQSTCMCFLGWTGDSCDSVANLMDPFNLFSNNNNNQMFPNLFPTASSLNLLNNPFGLDHDVLERCTASDCNGNGVCVGSKKAPLCLCNLGKTGFKCESEISGLLNMDPSAPITFCSPSDCNNKGLCLGTKNSFSCACQIGYTGSKCEKTPVALCDARDCSSNGLCIGTKDAMTCACYLGYSGDKCEKITGTMCEASDCNSNGICIGTKNMKSCICAPGFFGSRCESRFTLLPGSEALFCESKDCNGNGICIGNKLLPMCICAPGFTGLRCELEPLCTGAFQCSGNGLCIGSLKSYSCTCNIGWTGPTCAQSTLLG</sequence>
<dbReference type="SMART" id="SM00181">
    <property type="entry name" value="EGF"/>
    <property type="match status" value="7"/>
</dbReference>
<dbReference type="SUPFAM" id="SSF57196">
    <property type="entry name" value="EGF/Laminin"/>
    <property type="match status" value="5"/>
</dbReference>
<dbReference type="InterPro" id="IPR001881">
    <property type="entry name" value="EGF-like_Ca-bd_dom"/>
</dbReference>
<evidence type="ECO:0000256" key="4">
    <source>
        <dbReference type="ARBA" id="ARBA00023157"/>
    </source>
</evidence>
<dbReference type="AlphaFoldDB" id="A0A2G5U3L1"/>
<comment type="caution">
    <text evidence="5">Lacks conserved residue(s) required for the propagation of feature annotation.</text>
</comment>
<dbReference type="PROSITE" id="PS00022">
    <property type="entry name" value="EGF_1"/>
    <property type="match status" value="7"/>
</dbReference>
<dbReference type="SUPFAM" id="SSF57184">
    <property type="entry name" value="Growth factor receptor domain"/>
    <property type="match status" value="1"/>
</dbReference>
<dbReference type="Pfam" id="PF23106">
    <property type="entry name" value="EGF_Teneurin"/>
    <property type="match status" value="2"/>
</dbReference>
<name>A0A2G5U3L1_9PELO</name>
<dbReference type="OrthoDB" id="10040561at2759"/>
<protein>
    <recommendedName>
        <fullName evidence="7">EGF-like domain-containing protein</fullName>
    </recommendedName>
</protein>
<dbReference type="GO" id="GO:0007157">
    <property type="term" value="P:heterophilic cell-cell adhesion via plasma membrane cell adhesion molecules"/>
    <property type="evidence" value="ECO:0007669"/>
    <property type="project" value="TreeGrafter"/>
</dbReference>
<dbReference type="InterPro" id="IPR051022">
    <property type="entry name" value="Notch_Cell-Fate_Det"/>
</dbReference>
<feature type="signal peptide" evidence="6">
    <location>
        <begin position="1"/>
        <end position="20"/>
    </location>
</feature>
<dbReference type="SMART" id="SM00179">
    <property type="entry name" value="EGF_CA"/>
    <property type="match status" value="3"/>
</dbReference>
<feature type="domain" description="EGF-like" evidence="7">
    <location>
        <begin position="39"/>
        <end position="76"/>
    </location>
</feature>
<organism evidence="8 9">
    <name type="scientific">Caenorhabditis nigoni</name>
    <dbReference type="NCBI Taxonomy" id="1611254"/>
    <lineage>
        <taxon>Eukaryota</taxon>
        <taxon>Metazoa</taxon>
        <taxon>Ecdysozoa</taxon>
        <taxon>Nematoda</taxon>
        <taxon>Chromadorea</taxon>
        <taxon>Rhabditida</taxon>
        <taxon>Rhabditina</taxon>
        <taxon>Rhabditomorpha</taxon>
        <taxon>Rhabditoidea</taxon>
        <taxon>Rhabditidae</taxon>
        <taxon>Peloderinae</taxon>
        <taxon>Caenorhabditis</taxon>
    </lineage>
</organism>
<evidence type="ECO:0000256" key="1">
    <source>
        <dbReference type="ARBA" id="ARBA00022536"/>
    </source>
</evidence>
<feature type="disulfide bond" evidence="5">
    <location>
        <begin position="196"/>
        <end position="205"/>
    </location>
</feature>
<reference evidence="9" key="1">
    <citation type="submission" date="2017-10" db="EMBL/GenBank/DDBJ databases">
        <title>Rapid genome shrinkage in a self-fertile nematode reveals novel sperm competition proteins.</title>
        <authorList>
            <person name="Yin D."/>
            <person name="Schwarz E.M."/>
            <person name="Thomas C.G."/>
            <person name="Felde R.L."/>
            <person name="Korf I.F."/>
            <person name="Cutter A.D."/>
            <person name="Schartner C.M."/>
            <person name="Ralston E.J."/>
            <person name="Meyer B.J."/>
            <person name="Haag E.S."/>
        </authorList>
    </citation>
    <scope>NUCLEOTIDE SEQUENCE [LARGE SCALE GENOMIC DNA]</scope>
    <source>
        <strain evidence="9">JU1422</strain>
    </source>
</reference>
<dbReference type="InterPro" id="IPR009030">
    <property type="entry name" value="Growth_fac_rcpt_cys_sf"/>
</dbReference>
<evidence type="ECO:0000259" key="7">
    <source>
        <dbReference type="PROSITE" id="PS50026"/>
    </source>
</evidence>
<keyword evidence="9" id="KW-1185">Reference proteome</keyword>
<dbReference type="GO" id="GO:0005509">
    <property type="term" value="F:calcium ion binding"/>
    <property type="evidence" value="ECO:0007669"/>
    <property type="project" value="InterPro"/>
</dbReference>
<evidence type="ECO:0000256" key="5">
    <source>
        <dbReference type="PROSITE-ProRule" id="PRU00076"/>
    </source>
</evidence>
<feature type="domain" description="EGF-like" evidence="7">
    <location>
        <begin position="294"/>
        <end position="330"/>
    </location>
</feature>
<dbReference type="GO" id="GO:0032991">
    <property type="term" value="C:protein-containing complex"/>
    <property type="evidence" value="ECO:0007669"/>
    <property type="project" value="TreeGrafter"/>
</dbReference>
<dbReference type="GO" id="GO:0005886">
    <property type="term" value="C:plasma membrane"/>
    <property type="evidence" value="ECO:0007669"/>
    <property type="project" value="TreeGrafter"/>
</dbReference>
<dbReference type="Proteomes" id="UP000230233">
    <property type="component" value="Chromosome IV"/>
</dbReference>
<dbReference type="EMBL" id="PDUG01000004">
    <property type="protein sequence ID" value="PIC34063.1"/>
    <property type="molecule type" value="Genomic_DNA"/>
</dbReference>
<feature type="chain" id="PRO_5013942485" description="EGF-like domain-containing protein" evidence="6">
    <location>
        <begin position="21"/>
        <end position="374"/>
    </location>
</feature>